<dbReference type="Proteomes" id="UP000219338">
    <property type="component" value="Unassembled WGS sequence"/>
</dbReference>
<name>A0A284SAW0_ARMOS</name>
<reference evidence="2" key="1">
    <citation type="journal article" date="2017" name="Nat. Ecol. Evol.">
        <title>Genome expansion and lineage-specific genetic innovations in the forest pathogenic fungi Armillaria.</title>
        <authorList>
            <person name="Sipos G."/>
            <person name="Prasanna A.N."/>
            <person name="Walter M.C."/>
            <person name="O'Connor E."/>
            <person name="Balint B."/>
            <person name="Krizsan K."/>
            <person name="Kiss B."/>
            <person name="Hess J."/>
            <person name="Varga T."/>
            <person name="Slot J."/>
            <person name="Riley R."/>
            <person name="Boka B."/>
            <person name="Rigling D."/>
            <person name="Barry K."/>
            <person name="Lee J."/>
            <person name="Mihaltcheva S."/>
            <person name="LaButti K."/>
            <person name="Lipzen A."/>
            <person name="Waldron R."/>
            <person name="Moloney N.M."/>
            <person name="Sperisen C."/>
            <person name="Kredics L."/>
            <person name="Vagvoelgyi C."/>
            <person name="Patrignani A."/>
            <person name="Fitzpatrick D."/>
            <person name="Nagy I."/>
            <person name="Doyle S."/>
            <person name="Anderson J.B."/>
            <person name="Grigoriev I.V."/>
            <person name="Gueldener U."/>
            <person name="Muensterkoetter M."/>
            <person name="Nagy L.G."/>
        </authorList>
    </citation>
    <scope>NUCLEOTIDE SEQUENCE [LARGE SCALE GENOMIC DNA]</scope>
    <source>
        <strain evidence="2">C18/9</strain>
    </source>
</reference>
<protein>
    <submittedName>
        <fullName evidence="1">Uncharacterized protein</fullName>
    </submittedName>
</protein>
<sequence length="106" mass="11692">MLPRYVKADVAVHAINTRAVFHLTWELLYIKSAVVPKCGLSVLPRYKRLFSLTPELYFDQSLCGLVTGYPLSSIAHIKGNDAEMLAPYLFTNLGSGSPTQGALAHR</sequence>
<gene>
    <name evidence="1" type="ORF">ARMOST_21671</name>
</gene>
<keyword evidence="2" id="KW-1185">Reference proteome</keyword>
<proteinExistence type="predicted"/>
<evidence type="ECO:0000313" key="2">
    <source>
        <dbReference type="Proteomes" id="UP000219338"/>
    </source>
</evidence>
<dbReference type="AlphaFoldDB" id="A0A284SAW0"/>
<organism evidence="1 2">
    <name type="scientific">Armillaria ostoyae</name>
    <name type="common">Armillaria root rot fungus</name>
    <dbReference type="NCBI Taxonomy" id="47428"/>
    <lineage>
        <taxon>Eukaryota</taxon>
        <taxon>Fungi</taxon>
        <taxon>Dikarya</taxon>
        <taxon>Basidiomycota</taxon>
        <taxon>Agaricomycotina</taxon>
        <taxon>Agaricomycetes</taxon>
        <taxon>Agaricomycetidae</taxon>
        <taxon>Agaricales</taxon>
        <taxon>Marasmiineae</taxon>
        <taxon>Physalacriaceae</taxon>
        <taxon>Armillaria</taxon>
    </lineage>
</organism>
<dbReference type="EMBL" id="FUEG01000053">
    <property type="protein sequence ID" value="SJL18099.1"/>
    <property type="molecule type" value="Genomic_DNA"/>
</dbReference>
<evidence type="ECO:0000313" key="1">
    <source>
        <dbReference type="EMBL" id="SJL18099.1"/>
    </source>
</evidence>
<accession>A0A284SAW0</accession>